<evidence type="ECO:0000313" key="2">
    <source>
        <dbReference type="EMBL" id="CAH0027336.1"/>
    </source>
</evidence>
<dbReference type="PANTHER" id="PTHR24148">
    <property type="entry name" value="ANKYRIN REPEAT DOMAIN-CONTAINING PROTEIN 39 HOMOLOG-RELATED"/>
    <property type="match status" value="1"/>
</dbReference>
<evidence type="ECO:0000259" key="1">
    <source>
        <dbReference type="Pfam" id="PF06985"/>
    </source>
</evidence>
<feature type="domain" description="Heterokaryon incompatibility" evidence="1">
    <location>
        <begin position="47"/>
        <end position="249"/>
    </location>
</feature>
<dbReference type="InterPro" id="IPR052895">
    <property type="entry name" value="HetReg/Transcr_Mod"/>
</dbReference>
<proteinExistence type="predicted"/>
<organism evidence="2 3">
    <name type="scientific">Clonostachys rhizophaga</name>
    <dbReference type="NCBI Taxonomy" id="160324"/>
    <lineage>
        <taxon>Eukaryota</taxon>
        <taxon>Fungi</taxon>
        <taxon>Dikarya</taxon>
        <taxon>Ascomycota</taxon>
        <taxon>Pezizomycotina</taxon>
        <taxon>Sordariomycetes</taxon>
        <taxon>Hypocreomycetidae</taxon>
        <taxon>Hypocreales</taxon>
        <taxon>Bionectriaceae</taxon>
        <taxon>Clonostachys</taxon>
    </lineage>
</organism>
<keyword evidence="3" id="KW-1185">Reference proteome</keyword>
<dbReference type="PANTHER" id="PTHR24148:SF82">
    <property type="entry name" value="HETEROKARYON INCOMPATIBILITY DOMAIN-CONTAINING PROTEIN"/>
    <property type="match status" value="1"/>
</dbReference>
<protein>
    <recommendedName>
        <fullName evidence="1">Heterokaryon incompatibility domain-containing protein</fullName>
    </recommendedName>
</protein>
<reference evidence="2" key="1">
    <citation type="submission" date="2021-10" db="EMBL/GenBank/DDBJ databases">
        <authorList>
            <person name="Piombo E."/>
        </authorList>
    </citation>
    <scope>NUCLEOTIDE SEQUENCE</scope>
</reference>
<dbReference type="OrthoDB" id="2157530at2759"/>
<comment type="caution">
    <text evidence="2">The sequence shown here is derived from an EMBL/GenBank/DDBJ whole genome shotgun (WGS) entry which is preliminary data.</text>
</comment>
<sequence length="690" mass="78036">MNSLSYEHLPLNPALSSIRLLVIQPAEWDAPLEAEMTVVSLANKPIYDTLSYVWETENLKDRSKSILINGTPIPLSDTLFNAIHVLRPRRGVESTPLLIWIDALCINQRCISERNKQVQIMGEIYSLSRQVHIWMDGLTSYCRDQMDKSWTFSGDDADYNTLWSEYCKHFKFTQGSTDRASIISPSRHDRIDLFMAWIFRELANGTHLTEVTAFLPVLCLDRLWPSVLKHHILSFFWDRWFYRLWVVQEAALAPVGRLHFGSVSIPLDTMISAASNYRFHLHNECCKVAGLSRDAIDQNLASLLDSFHELGELRKNLSSKPTVLELALQLVKRNATQPHDLVYALLGLARSDIVPDYEAQIADVFVAASEEHIRQSGNLLPLSFGGVRKSTELKNLPSWVVNLSIPKTRTDPNPKVLDWLAQIPHFSASGKLGQETQVAIIDRQLFLRGIYVDRIQATSHQIRFEGGGSPNLFTLCSCDLVDEQTSHSELHKNQPITSWISTPELRGSPYPGGGTRINAWWRTMLRDHGWGSAKTQRATDRHLSTIAILNEFWATGQDDSSENISDYFEKSVGVDMSFFKSGTSDSDILTNSLLIPTIHEHMIVTLRKKKMFLTEEGYLGIASREIREQDEIFILPGSAVPIVLRPINLTDSVKDEKTHFKVVGDCFIHGFMDGEAVNSASFKMQDLVIS</sequence>
<dbReference type="EMBL" id="CABFNQ020000726">
    <property type="protein sequence ID" value="CAH0027336.1"/>
    <property type="molecule type" value="Genomic_DNA"/>
</dbReference>
<dbReference type="InterPro" id="IPR010730">
    <property type="entry name" value="HET"/>
</dbReference>
<name>A0A9N9VQN8_9HYPO</name>
<gene>
    <name evidence="2" type="ORF">CRHIZ90672A_00003866</name>
</gene>
<dbReference type="AlphaFoldDB" id="A0A9N9VQN8"/>
<dbReference type="Pfam" id="PF06985">
    <property type="entry name" value="HET"/>
    <property type="match status" value="1"/>
</dbReference>
<dbReference type="Pfam" id="PF26639">
    <property type="entry name" value="Het-6_barrel"/>
    <property type="match status" value="1"/>
</dbReference>
<accession>A0A9N9VQN8</accession>
<dbReference type="Proteomes" id="UP000696573">
    <property type="component" value="Unassembled WGS sequence"/>
</dbReference>
<evidence type="ECO:0000313" key="3">
    <source>
        <dbReference type="Proteomes" id="UP000696573"/>
    </source>
</evidence>